<dbReference type="Pfam" id="PF00535">
    <property type="entry name" value="Glycos_transf_2"/>
    <property type="match status" value="1"/>
</dbReference>
<feature type="domain" description="Glycosyltransferase 2-like" evidence="2">
    <location>
        <begin position="47"/>
        <end position="168"/>
    </location>
</feature>
<dbReference type="Proteomes" id="UP000471166">
    <property type="component" value="Unassembled WGS sequence"/>
</dbReference>
<evidence type="ECO:0000313" key="3">
    <source>
        <dbReference type="EMBL" id="NEW34539.1"/>
    </source>
</evidence>
<name>A0A6P1CPP3_9NOCA</name>
<keyword evidence="1" id="KW-0472">Membrane</keyword>
<dbReference type="EMBL" id="JAAGVB010000029">
    <property type="protein sequence ID" value="NEW34539.1"/>
    <property type="molecule type" value="Genomic_DNA"/>
</dbReference>
<proteinExistence type="predicted"/>
<protein>
    <submittedName>
        <fullName evidence="3">Glycosyltransferase</fullName>
    </submittedName>
</protein>
<dbReference type="InterPro" id="IPR029044">
    <property type="entry name" value="Nucleotide-diphossugar_trans"/>
</dbReference>
<feature type="transmembrane region" description="Helical" evidence="1">
    <location>
        <begin position="347"/>
        <end position="365"/>
    </location>
</feature>
<dbReference type="Gene3D" id="3.90.550.10">
    <property type="entry name" value="Spore Coat Polysaccharide Biosynthesis Protein SpsA, Chain A"/>
    <property type="match status" value="1"/>
</dbReference>
<reference evidence="3 4" key="1">
    <citation type="submission" date="2020-01" db="EMBL/GenBank/DDBJ databases">
        <title>Genetics and antimicrobial susceptibilities of Nocardia species isolated from the soil; a comparison with species isolated from humans.</title>
        <authorList>
            <person name="Carrasco G."/>
            <person name="Monzon S."/>
            <person name="Sansegundo M."/>
            <person name="Garcia E."/>
            <person name="Garrido N."/>
            <person name="Medina M.J."/>
            <person name="Villalon P."/>
            <person name="Ramirez-Arocha A.C."/>
            <person name="Jimenez P."/>
            <person name="Cuesta I."/>
            <person name="Valdezate S."/>
        </authorList>
    </citation>
    <scope>NUCLEOTIDE SEQUENCE [LARGE SCALE GENOMIC DNA]</scope>
    <source>
        <strain evidence="3 4">CNM20110626</strain>
    </source>
</reference>
<keyword evidence="1" id="KW-1133">Transmembrane helix</keyword>
<organism evidence="3 4">
    <name type="scientific">Nocardia cyriacigeorgica</name>
    <dbReference type="NCBI Taxonomy" id="135487"/>
    <lineage>
        <taxon>Bacteria</taxon>
        <taxon>Bacillati</taxon>
        <taxon>Actinomycetota</taxon>
        <taxon>Actinomycetes</taxon>
        <taxon>Mycobacteriales</taxon>
        <taxon>Nocardiaceae</taxon>
        <taxon>Nocardia</taxon>
    </lineage>
</organism>
<keyword evidence="1" id="KW-0812">Transmembrane</keyword>
<dbReference type="SUPFAM" id="SSF53448">
    <property type="entry name" value="Nucleotide-diphospho-sugar transferases"/>
    <property type="match status" value="1"/>
</dbReference>
<dbReference type="InterPro" id="IPR001173">
    <property type="entry name" value="Glyco_trans_2-like"/>
</dbReference>
<feature type="transmembrane region" description="Helical" evidence="1">
    <location>
        <begin position="280"/>
        <end position="303"/>
    </location>
</feature>
<keyword evidence="3" id="KW-0808">Transferase</keyword>
<dbReference type="RefSeq" id="WP_163845788.1">
    <property type="nucleotide sequence ID" value="NZ_JAAGVB010000029.1"/>
</dbReference>
<feature type="transmembrane region" description="Helical" evidence="1">
    <location>
        <begin position="6"/>
        <end position="30"/>
    </location>
</feature>
<dbReference type="PANTHER" id="PTHR43646">
    <property type="entry name" value="GLYCOSYLTRANSFERASE"/>
    <property type="match status" value="1"/>
</dbReference>
<evidence type="ECO:0000313" key="4">
    <source>
        <dbReference type="Proteomes" id="UP000471166"/>
    </source>
</evidence>
<evidence type="ECO:0000256" key="1">
    <source>
        <dbReference type="SAM" id="Phobius"/>
    </source>
</evidence>
<gene>
    <name evidence="3" type="ORF">GV791_18540</name>
</gene>
<accession>A0A6P1CPP3</accession>
<dbReference type="AlphaFoldDB" id="A0A6P1CPP3"/>
<dbReference type="PANTHER" id="PTHR43646:SF3">
    <property type="entry name" value="SLR1566 PROTEIN"/>
    <property type="match status" value="1"/>
</dbReference>
<dbReference type="GO" id="GO:0016740">
    <property type="term" value="F:transferase activity"/>
    <property type="evidence" value="ECO:0007669"/>
    <property type="project" value="UniProtKB-KW"/>
</dbReference>
<evidence type="ECO:0000259" key="2">
    <source>
        <dbReference type="Pfam" id="PF00535"/>
    </source>
</evidence>
<comment type="caution">
    <text evidence="3">The sequence shown here is derived from an EMBL/GenBank/DDBJ whole genome shotgun (WGS) entry which is preliminary data.</text>
</comment>
<sequence length="385" mass="40420">MPGETRVVSAIRVGTGIAVAGCAVAVGNLLTMRRLRPGPPVDETVAVCVPARNEAERLPELIEDLRAQTGVPGLWVLILDDGSTDDTEAAARHAAGDDPRITVLRGDDEPEPGWTGKAAACARLAEAAAATGATVLVFIDADVRLAPAAIAAAVTELRARRFALVSPWPRQLAHSPAERLVQPLLCWSWATTLPVVLAERGTRPSMAVACGQFLAFDAADYRAIGGHAAVAGSVTEDLEIARALRRHGMRTAVVAAGSMARTRMYRDEAELEAGYTRWLWSAYGGSAAGGLAVGAVAALAYWLPPLAALAGHGRVRRIGLLGYTAAVAGRIVAGCLDSGTAPGRDEVVAACAHPASVAAYLYLWARSRRARRQHALMWKGRALTP</sequence>